<dbReference type="InterPro" id="IPR051923">
    <property type="entry name" value="Glycosyl_Hydrolase_39"/>
</dbReference>
<feature type="domain" description="Glycosyl hydrolases family 39 N-terminal catalytic" evidence="5">
    <location>
        <begin position="232"/>
        <end position="506"/>
    </location>
</feature>
<dbReference type="Gene3D" id="3.20.20.80">
    <property type="entry name" value="Glycosidases"/>
    <property type="match status" value="1"/>
</dbReference>
<accession>A0A402AAI3</accession>
<evidence type="ECO:0000256" key="2">
    <source>
        <dbReference type="ARBA" id="ARBA00022801"/>
    </source>
</evidence>
<dbReference type="EMBL" id="BIFR01000002">
    <property type="protein sequence ID" value="GCE16108.1"/>
    <property type="molecule type" value="Genomic_DNA"/>
</dbReference>
<reference evidence="7" key="1">
    <citation type="submission" date="2018-12" db="EMBL/GenBank/DDBJ databases">
        <title>Tengunoibacter tsumagoiensis gen. nov., sp. nov., Dictyobacter kobayashii sp. nov., D. alpinus sp. nov., and D. joshuensis sp. nov. and description of Dictyobacteraceae fam. nov. within the order Ktedonobacterales isolated from Tengu-no-mugimeshi.</title>
        <authorList>
            <person name="Wang C.M."/>
            <person name="Zheng Y."/>
            <person name="Sakai Y."/>
            <person name="Toyoda A."/>
            <person name="Minakuchi Y."/>
            <person name="Abe K."/>
            <person name="Yokota A."/>
            <person name="Yabe S."/>
        </authorList>
    </citation>
    <scope>NUCLEOTIDE SEQUENCE [LARGE SCALE GENOMIC DNA]</scope>
    <source>
        <strain evidence="7">Uno3</strain>
    </source>
</reference>
<dbReference type="AlphaFoldDB" id="A0A402AAI3"/>
<dbReference type="GO" id="GO:0004553">
    <property type="term" value="F:hydrolase activity, hydrolyzing O-glycosyl compounds"/>
    <property type="evidence" value="ECO:0007669"/>
    <property type="project" value="InterPro"/>
</dbReference>
<dbReference type="InterPro" id="IPR017853">
    <property type="entry name" value="GH"/>
</dbReference>
<dbReference type="InterPro" id="IPR049166">
    <property type="entry name" value="GH39_cat"/>
</dbReference>
<dbReference type="Gene3D" id="2.60.40.1500">
    <property type="entry name" value="Glycosyl hydrolase domain, family 39"/>
    <property type="match status" value="1"/>
</dbReference>
<dbReference type="PROSITE" id="PS01027">
    <property type="entry name" value="GLYCOSYL_HYDROL_F39"/>
    <property type="match status" value="1"/>
</dbReference>
<dbReference type="InterPro" id="IPR049165">
    <property type="entry name" value="GH39_as"/>
</dbReference>
<evidence type="ECO:0000259" key="5">
    <source>
        <dbReference type="Pfam" id="PF01229"/>
    </source>
</evidence>
<gene>
    <name evidence="6" type="primary">xynB2</name>
    <name evidence="6" type="ORF">KTT_59670</name>
</gene>
<dbReference type="PANTHER" id="PTHR12631:SF10">
    <property type="entry name" value="BETA-XYLOSIDASE-LIKE PROTEIN-RELATED"/>
    <property type="match status" value="1"/>
</dbReference>
<name>A0A402AAI3_9CHLR</name>
<dbReference type="OrthoDB" id="143943at2"/>
<dbReference type="PANTHER" id="PTHR12631">
    <property type="entry name" value="ALPHA-L-IDURONIDASE"/>
    <property type="match status" value="1"/>
</dbReference>
<dbReference type="Pfam" id="PF01229">
    <property type="entry name" value="Glyco_hydro_39"/>
    <property type="match status" value="2"/>
</dbReference>
<evidence type="ECO:0000256" key="1">
    <source>
        <dbReference type="ARBA" id="ARBA00008875"/>
    </source>
</evidence>
<evidence type="ECO:0000256" key="3">
    <source>
        <dbReference type="ARBA" id="ARBA00023295"/>
    </source>
</evidence>
<dbReference type="RefSeq" id="WP_126583491.1">
    <property type="nucleotide sequence ID" value="NZ_BIFR01000002.1"/>
</dbReference>
<evidence type="ECO:0000313" key="6">
    <source>
        <dbReference type="EMBL" id="GCE16108.1"/>
    </source>
</evidence>
<keyword evidence="3" id="KW-0326">Glycosidase</keyword>
<feature type="active site" description="Proton donor" evidence="4">
    <location>
        <position position="158"/>
    </location>
</feature>
<keyword evidence="2" id="KW-0378">Hydrolase</keyword>
<evidence type="ECO:0000256" key="4">
    <source>
        <dbReference type="PIRSR" id="PIRSR600514-1"/>
    </source>
</evidence>
<evidence type="ECO:0000313" key="7">
    <source>
        <dbReference type="Proteomes" id="UP000287352"/>
    </source>
</evidence>
<dbReference type="GO" id="GO:0005975">
    <property type="term" value="P:carbohydrate metabolic process"/>
    <property type="evidence" value="ECO:0007669"/>
    <property type="project" value="InterPro"/>
</dbReference>
<sequence>MDSQFSFSAQARGSALFHYWETCVGAGRANEGLRANWLEQLQLATQECGFRYIRFHGLFHDDMFVLSKRENHYHYNWQYIDELFDRLLKIGIRPIVEFAFMPTALASGEQTIFWWKGNVTPPADYNQWAQLIQQVTEHWITRYGLDEVRNWYFEVWNEPNLSVFWSGTQAEYFELYRVTATILKGIDARLRVGGPATSNYLPKGDTISRPAGKYGKYTELELRNDTVEWEAVWIKDFLTFCEEHELPVDFVSTHPYPTDLAIDLAGEAQAFTRNNSATVRDLTHINKIVRESAYPTAEIHLTEWNSSPSPRDFAHDYLPAAAFVARANIEASGLVTSLSYWTFTDVFEENGGGHSIFHGGFGMINFQGIVKPTFHAYRFLHLLGDEELYRGEGGIFTRHSQNNAISGLLYHYPTELTTAIPTAETPADAERILRIGCTRTVHLELTDLMPGTPFLIEIVDEHHGFAYHIWQELGCPEHPTREQIAELKAGAWNTKKIYVSADEQGNLSLDLSLEPWSLASIRTY</sequence>
<dbReference type="Proteomes" id="UP000287352">
    <property type="component" value="Unassembled WGS sequence"/>
</dbReference>
<comment type="similarity">
    <text evidence="1">Belongs to the glycosyl hydrolase 39 family.</text>
</comment>
<keyword evidence="7" id="KW-1185">Reference proteome</keyword>
<organism evidence="6 7">
    <name type="scientific">Tengunoibacter tsumagoiensis</name>
    <dbReference type="NCBI Taxonomy" id="2014871"/>
    <lineage>
        <taxon>Bacteria</taxon>
        <taxon>Bacillati</taxon>
        <taxon>Chloroflexota</taxon>
        <taxon>Ktedonobacteria</taxon>
        <taxon>Ktedonobacterales</taxon>
        <taxon>Dictyobacteraceae</taxon>
        <taxon>Tengunoibacter</taxon>
    </lineage>
</organism>
<dbReference type="SUPFAM" id="SSF51445">
    <property type="entry name" value="(Trans)glycosidases"/>
    <property type="match status" value="1"/>
</dbReference>
<protein>
    <submittedName>
        <fullName evidence="6">Beta-xylosidase</fullName>
    </submittedName>
</protein>
<dbReference type="SUPFAM" id="SSF51011">
    <property type="entry name" value="Glycosyl hydrolase domain"/>
    <property type="match status" value="1"/>
</dbReference>
<dbReference type="PRINTS" id="PR00745">
    <property type="entry name" value="GLHYDRLASE39"/>
</dbReference>
<proteinExistence type="inferred from homology"/>
<comment type="caution">
    <text evidence="6">The sequence shown here is derived from an EMBL/GenBank/DDBJ whole genome shotgun (WGS) entry which is preliminary data.</text>
</comment>
<feature type="domain" description="Glycosyl hydrolases family 39 N-terminal catalytic" evidence="5">
    <location>
        <begin position="11"/>
        <end position="198"/>
    </location>
</feature>
<dbReference type="InterPro" id="IPR000514">
    <property type="entry name" value="Glyco_hydro_39"/>
</dbReference>